<dbReference type="InterPro" id="IPR027859">
    <property type="entry name" value="KATNIP_dom"/>
</dbReference>
<sequence length="1845" mass="193077">MHMHGRRHPPPSPSHACLEAYVPFGTTFLRRRHPQLMRAECGRDIAGAEVAADTAGPRRVPGGSCSPSSIDTILPSAQASECGPGQVSREDGTPKATLKHIALNVTSASPRAEEAPVSAATSAAMHGTQNTRGLSPTDLQGHKGFRTVDAGSPPSRCGLPIKSLFMTRSTRISIVSNDSRNTSQIQIPTAASTTAGDAISDAVDDARELVDARSSPFHSSAPPPLMPPTTTPCRLSRLSHSAATVFAATSASEVPEGRYSDSSAPAELFASSSRAAPAAAVAPVAHAAEFGIHGDSYAKEAALLKSVAQEGDQATPNSLDGALPPPHLLTQVHRALTSAAGTTGDSTGFSSAKPLSPSSAVDDAAQRAQTLMEATHARSQRLSRTWELSARHHSRAASGVGAWLSSASSAEVAQLWPQRAQATPRSSVYRDIHDAPEGMSGRSALLPRRGLHVPGDSADPTYTTAVAIVTDVIGVGDRNGEDARGQREVALPSTDPPFLHRHLAEKTASCSPAVAAVPEAARRVPDTTESSTASCASTSPVNLTTSQHPTSVIPYSTESPNRSALASQEGSCVLAAPPLVPPTTPPLTASSFGEPAKALLSAPLTNACRDGQIVNDGGSALHLDLEQAVDELPCSSDAAGSAECYSTFAGVVSGTIGLESVLADTMPHGRCFTLNMLTTWGDACEVGLCGLELFDDRGQRLLPCPAAATEAAAVVSQTVSVEGGVVILAATPANGFVRGFAEYTATVTDLVAASNVGAAGGENAVQTDSSDDAVCGDPRRQLRALICPHTLNTHDEAHMFAVPYTAGKPHLISFVFAEPVRLSVMRLHNYAGRGRVHTTKGVRIAEAWMEETVVFRGEVRANSGELCREESAEEAEDGVVHGHGDQRASQRSSLPLTTSFSSYGLENCENILWTTDAAVLARVMAHGPPSTTPPLREVDDSDGTHGRRHTAGVSVEGGAAVPRGTAPTSTARDDLLSGDATPCRPVSARSLTTARRSQAPPARFRFCSARQADTTMPCRRRASADGAPCLRGDKDTVTPLQVCPVRVPGSSAAVEAWADVATDARVHKVPVGSTTDSAQPELNSGSGQDDRQQFKQRRRHLNRQAVLDPDRCPRRVTAICIMVLSTWGATQHVGLSCLRLRDASGDVVGSVDVQCAALHYPDGTSSVCASRSCSGSRATSAIENHHHALSAACNNDGSNGSVNAQGDVDCCGECHLSRNVRGLLHSEVYSEEAARGANQQACPSGPCLLPFQSTMQLVFIFRDPIPSLGFLDVANYSVGDQTCCGVKDARVFFAEEAEEGATTATSPRASAEVFRQLWYVGVSSQSRRALAAARVYEVTLPAGVTLRKAPAFLGSARFQSYDVSLYGPGLPPPRIAFPLTATVHDDDTAAAATAVAAATILGAQAPRSNLQRAPPPSTHDTGMPFADHLGRYEIAFGPGTGGVGSSSIETEALSSGNINRNGKGGQACAQRRHGRASSFSLTSSLGASMNIRANVAMHRARMSLLQERPAWLLEYQPYVTPLLPVGYVCKLRLTVCARDVPAAEPFDPSVGCRAGAREAKPTYASAAAASSVATASVAGEAPAQAASVITAGDSLKAYLKEWLVKPLRACSLVNEHGDVVKPMRPDKYRAMMHEEAARRHGTSWQDGNGDGDAQHERALTRCVPMVAESMVSAVPANHRSFVTSMHAMSSPQPPLQVIAELLYVADVPFCISLMALHKPLVVRGLAAWVRQVQVFVDDALVFSSGEASVRLTQTSPGNGAAREPGVGAGARTDDARDATRAAASGSFGPQLNNGRGSTADAASQDAQLWGNLPECATSLKPYVVFTLDPNLLDDLRAEATGASSS</sequence>
<dbReference type="RefSeq" id="XP_003876495.1">
    <property type="nucleotide sequence ID" value="XM_003876446.1"/>
</dbReference>
<keyword evidence="4" id="KW-1185">Reference proteome</keyword>
<dbReference type="PANTHER" id="PTHR21534">
    <property type="entry name" value="KATANIN-INTERACTING PROTEIN"/>
    <property type="match status" value="1"/>
</dbReference>
<dbReference type="OMA" id="SAACNND"/>
<dbReference type="PhylomeDB" id="E9AYH3"/>
<feature type="compositionally biased region" description="Low complexity" evidence="1">
    <location>
        <begin position="527"/>
        <end position="539"/>
    </location>
</feature>
<dbReference type="OrthoDB" id="304622at2759"/>
<organism evidence="3 4">
    <name type="scientific">Leishmania mexicana (strain MHOM/GT/2001/U1103)</name>
    <dbReference type="NCBI Taxonomy" id="929439"/>
    <lineage>
        <taxon>Eukaryota</taxon>
        <taxon>Discoba</taxon>
        <taxon>Euglenozoa</taxon>
        <taxon>Kinetoplastea</taxon>
        <taxon>Metakinetoplastina</taxon>
        <taxon>Trypanosomatida</taxon>
        <taxon>Trypanosomatidae</taxon>
        <taxon>Leishmaniinae</taxon>
        <taxon>Leishmania</taxon>
    </lineage>
</organism>
<feature type="compositionally biased region" description="Polar residues" evidence="1">
    <location>
        <begin position="1072"/>
        <end position="1087"/>
    </location>
</feature>
<feature type="compositionally biased region" description="Basic and acidic residues" evidence="1">
    <location>
        <begin position="878"/>
        <end position="888"/>
    </location>
</feature>
<dbReference type="Pfam" id="PF14652">
    <property type="entry name" value="DUF4457"/>
    <property type="match status" value="1"/>
</dbReference>
<name>E9AYH3_LEIMU</name>
<feature type="compositionally biased region" description="Polar residues" evidence="1">
    <location>
        <begin position="540"/>
        <end position="558"/>
    </location>
</feature>
<feature type="region of interest" description="Disordered" evidence="1">
    <location>
        <begin position="107"/>
        <end position="153"/>
    </location>
</feature>
<feature type="compositionally biased region" description="Polar residues" evidence="1">
    <location>
        <begin position="127"/>
        <end position="138"/>
    </location>
</feature>
<dbReference type="KEGG" id="lmi:LMXM_26_1930"/>
<dbReference type="GeneID" id="13449432"/>
<dbReference type="PANTHER" id="PTHR21534:SF0">
    <property type="entry name" value="KATANIN-INTERACTING PROTEIN"/>
    <property type="match status" value="1"/>
</dbReference>
<evidence type="ECO:0000259" key="2">
    <source>
        <dbReference type="Pfam" id="PF14652"/>
    </source>
</evidence>
<accession>E9AYH3</accession>
<feature type="region of interest" description="Disordered" evidence="1">
    <location>
        <begin position="866"/>
        <end position="893"/>
    </location>
</feature>
<dbReference type="Proteomes" id="UP000007259">
    <property type="component" value="Chromosome 26"/>
</dbReference>
<proteinExistence type="predicted"/>
<evidence type="ECO:0000313" key="4">
    <source>
        <dbReference type="Proteomes" id="UP000007259"/>
    </source>
</evidence>
<feature type="domain" description="KATNIP" evidence="2">
    <location>
        <begin position="663"/>
        <end position="701"/>
    </location>
</feature>
<feature type="region of interest" description="Disordered" evidence="1">
    <location>
        <begin position="1751"/>
        <end position="1799"/>
    </location>
</feature>
<gene>
    <name evidence="3" type="ORF">LMXM_26_1930</name>
</gene>
<protein>
    <recommendedName>
        <fullName evidence="2">KATNIP domain-containing protein</fullName>
    </recommendedName>
</protein>
<feature type="compositionally biased region" description="Basic and acidic residues" evidence="1">
    <location>
        <begin position="936"/>
        <end position="945"/>
    </location>
</feature>
<dbReference type="InterPro" id="IPR026704">
    <property type="entry name" value="KATNIP"/>
</dbReference>
<feature type="region of interest" description="Disordered" evidence="1">
    <location>
        <begin position="524"/>
        <end position="558"/>
    </location>
</feature>
<evidence type="ECO:0000256" key="1">
    <source>
        <dbReference type="SAM" id="MobiDB-lite"/>
    </source>
</evidence>
<feature type="region of interest" description="Disordered" evidence="1">
    <location>
        <begin position="925"/>
        <end position="1000"/>
    </location>
</feature>
<feature type="region of interest" description="Disordered" evidence="1">
    <location>
        <begin position="1071"/>
        <end position="1101"/>
    </location>
</feature>
<reference evidence="3 4" key="1">
    <citation type="journal article" date="2011" name="Genome Res.">
        <title>Chromosome and gene copy number variation allow major structural change between species and strains of Leishmania.</title>
        <authorList>
            <person name="Rogers M.B."/>
            <person name="Hilley J.D."/>
            <person name="Dickens N.J."/>
            <person name="Wilkes J."/>
            <person name="Bates P.A."/>
            <person name="Depledge D.P."/>
            <person name="Harris D."/>
            <person name="Her Y."/>
            <person name="Herzyk P."/>
            <person name="Imamura H."/>
            <person name="Otto T.D."/>
            <person name="Sanders M."/>
            <person name="Seeger K."/>
            <person name="Dujardin J.C."/>
            <person name="Berriman M."/>
            <person name="Smith D.F."/>
            <person name="Hertz-Fowler C."/>
            <person name="Mottram J.C."/>
        </authorList>
    </citation>
    <scope>NUCLEOTIDE SEQUENCE [LARGE SCALE GENOMIC DNA]</scope>
    <source>
        <strain evidence="3 4">MHOM/GT/2001/U1103</strain>
    </source>
</reference>
<feature type="compositionally biased region" description="Low complexity" evidence="1">
    <location>
        <begin position="340"/>
        <end position="352"/>
    </location>
</feature>
<feature type="compositionally biased region" description="Polar residues" evidence="1">
    <location>
        <begin position="1787"/>
        <end position="1799"/>
    </location>
</feature>
<evidence type="ECO:0000313" key="3">
    <source>
        <dbReference type="EMBL" id="CBZ28015.1"/>
    </source>
</evidence>
<feature type="region of interest" description="Disordered" evidence="1">
    <location>
        <begin position="340"/>
        <end position="364"/>
    </location>
</feature>
<feature type="region of interest" description="Disordered" evidence="1">
    <location>
        <begin position="75"/>
        <end position="94"/>
    </location>
</feature>
<dbReference type="VEuPathDB" id="TriTrypDB:LmxM.26.1930"/>
<dbReference type="EMBL" id="FR799579">
    <property type="protein sequence ID" value="CBZ28015.1"/>
    <property type="molecule type" value="Genomic_DNA"/>
</dbReference>